<dbReference type="InterPro" id="IPR003439">
    <property type="entry name" value="ABC_transporter-like_ATP-bd"/>
</dbReference>
<dbReference type="CDD" id="cd18555">
    <property type="entry name" value="ABC_6TM_T1SS_like"/>
    <property type="match status" value="1"/>
</dbReference>
<feature type="transmembrane region" description="Helical" evidence="11">
    <location>
        <begin position="298"/>
        <end position="316"/>
    </location>
</feature>
<dbReference type="PANTHER" id="PTHR43394">
    <property type="entry name" value="ATP-DEPENDENT PERMEASE MDL1, MITOCHONDRIAL"/>
    <property type="match status" value="1"/>
</dbReference>
<evidence type="ECO:0000313" key="15">
    <source>
        <dbReference type="EMBL" id="PGO30051.1"/>
    </source>
</evidence>
<gene>
    <name evidence="15" type="ORF">CN984_11025</name>
</gene>
<evidence type="ECO:0000256" key="1">
    <source>
        <dbReference type="ARBA" id="ARBA00004651"/>
    </source>
</evidence>
<sequence length="718" mass="82124">MFKKKVPFIEQAQQTECGFCCIAMITEYHNSTVSFHDMYERIGNGRDGTSLFHLKHLAEGLGYEANCFKIQEYDELYKIPLPCIIYWKEKHYVVLEEVAEHGVIIVDPAVGRNKVKKAEFERDFSKYVMTCVPGERFVKKKPKSLWLPYINILKERPSLLINLVLLSFVLQLFTLGIPLLIQYLIDHVISPKNFNLLNIFLISIVFVVGFQFLFNIVRGKVVIVMENFLDKQMMSKFINHLLHLPYHFFLLRKFGDLLFRVNSLRIIRDMIGSNLIKGILDVGLLIVIFVFMIIKSPILTVAVLVFTALNAVLLIATRSKVKEVSQEEIMANSEVQSIQTETLYGIFNVKTAGIEDKIFTRWNKNFKKLLKAYRKKQNLNNYIQSISSSIGNLAPLFTLWLGAYLILNNQLTLGNLVAFHAISNQFFGLSQSIVQMFNSFFVTGTYLRRVQDVLDAPKEEQTPDMKEITNLEGRIRFEDVSYQYTKYSPMSVKNINLEIKPGQKVAIIGESGAGKSTMSRLLLGLHNPSEGKIYYDDVDLSNIEKSSLRRQIGVVPQDVTLFNKTIFENIAIYDKDISIEEVVEAAKVAQIHDDIMKMPMQYNTFISEMGFNISGGQRQRIALARALVHKPSILVLDEATSSLDHLNEKKVDDYLNEIKCTRVVIAHRLTTVMNADLIIVMDKGTIIEAGTHKELMLKAGYYSSFFKDIEPEHRLLAN</sequence>
<feature type="transmembrane region" description="Helical" evidence="11">
    <location>
        <begin position="159"/>
        <end position="185"/>
    </location>
</feature>
<keyword evidence="10 11" id="KW-0472">Membrane</keyword>
<dbReference type="SMART" id="SM00382">
    <property type="entry name" value="AAA"/>
    <property type="match status" value="1"/>
</dbReference>
<dbReference type="InterPro" id="IPR017871">
    <property type="entry name" value="ABC_transporter-like_CS"/>
</dbReference>
<keyword evidence="7" id="KW-0788">Thiol protease</keyword>
<dbReference type="InterPro" id="IPR005074">
    <property type="entry name" value="Peptidase_C39"/>
</dbReference>
<accession>A0A2A9VH13</accession>
<keyword evidence="4 11" id="KW-0812">Transmembrane</keyword>
<feature type="transmembrane region" description="Helical" evidence="11">
    <location>
        <begin position="275"/>
        <end position="292"/>
    </location>
</feature>
<evidence type="ECO:0000259" key="13">
    <source>
        <dbReference type="PROSITE" id="PS50929"/>
    </source>
</evidence>
<dbReference type="Pfam" id="PF03412">
    <property type="entry name" value="Peptidase_C39"/>
    <property type="match status" value="1"/>
</dbReference>
<dbReference type="GO" id="GO:0015421">
    <property type="term" value="F:ABC-type oligopeptide transporter activity"/>
    <property type="evidence" value="ECO:0007669"/>
    <property type="project" value="TreeGrafter"/>
</dbReference>
<dbReference type="GO" id="GO:0005524">
    <property type="term" value="F:ATP binding"/>
    <property type="evidence" value="ECO:0007669"/>
    <property type="project" value="UniProtKB-KW"/>
</dbReference>
<evidence type="ECO:0000256" key="6">
    <source>
        <dbReference type="ARBA" id="ARBA00022801"/>
    </source>
</evidence>
<dbReference type="InterPro" id="IPR011527">
    <property type="entry name" value="ABC1_TM_dom"/>
</dbReference>
<dbReference type="Gene3D" id="1.20.1560.10">
    <property type="entry name" value="ABC transporter type 1, transmembrane domain"/>
    <property type="match status" value="1"/>
</dbReference>
<dbReference type="PROSITE" id="PS50990">
    <property type="entry name" value="PEPTIDASE_C39"/>
    <property type="match status" value="1"/>
</dbReference>
<dbReference type="InterPro" id="IPR039421">
    <property type="entry name" value="Type_1_exporter"/>
</dbReference>
<protein>
    <submittedName>
        <fullName evidence="15">Peptidase C39</fullName>
    </submittedName>
</protein>
<evidence type="ECO:0000256" key="4">
    <source>
        <dbReference type="ARBA" id="ARBA00022692"/>
    </source>
</evidence>
<dbReference type="GO" id="GO:0008234">
    <property type="term" value="F:cysteine-type peptidase activity"/>
    <property type="evidence" value="ECO:0007669"/>
    <property type="project" value="UniProtKB-KW"/>
</dbReference>
<dbReference type="SUPFAM" id="SSF90123">
    <property type="entry name" value="ABC transporter transmembrane region"/>
    <property type="match status" value="1"/>
</dbReference>
<dbReference type="PROSITE" id="PS00211">
    <property type="entry name" value="ABC_TRANSPORTER_1"/>
    <property type="match status" value="1"/>
</dbReference>
<dbReference type="CDD" id="cd02425">
    <property type="entry name" value="Peptidase_C39F"/>
    <property type="match status" value="1"/>
</dbReference>
<keyword evidence="3" id="KW-1003">Cell membrane</keyword>
<keyword evidence="6" id="KW-0378">Hydrolase</keyword>
<evidence type="ECO:0000256" key="9">
    <source>
        <dbReference type="ARBA" id="ARBA00022989"/>
    </source>
</evidence>
<comment type="caution">
    <text evidence="15">The sequence shown here is derived from an EMBL/GenBank/DDBJ whole genome shotgun (WGS) entry which is preliminary data.</text>
</comment>
<reference evidence="15 16" key="1">
    <citation type="submission" date="2017-09" db="EMBL/GenBank/DDBJ databases">
        <title>Large-scale bioinformatics analysis of Bacillus genomes uncovers conserved roles of natural products in bacterial physiology.</title>
        <authorList>
            <consortium name="Agbiome Team Llc"/>
            <person name="Bleich R.M."/>
            <person name="Grubbs K.J."/>
            <person name="Santa Maria K.C."/>
            <person name="Allen S.E."/>
            <person name="Farag S."/>
            <person name="Shank E.A."/>
            <person name="Bowers A."/>
        </authorList>
    </citation>
    <scope>NUCLEOTIDE SEQUENCE [LARGE SCALE GENOMIC DNA]</scope>
    <source>
        <strain evidence="15 16">AFS050027</strain>
    </source>
</reference>
<dbReference type="Pfam" id="PF00664">
    <property type="entry name" value="ABC_membrane"/>
    <property type="match status" value="1"/>
</dbReference>
<evidence type="ECO:0000259" key="14">
    <source>
        <dbReference type="PROSITE" id="PS50990"/>
    </source>
</evidence>
<evidence type="ECO:0000256" key="10">
    <source>
        <dbReference type="ARBA" id="ARBA00023136"/>
    </source>
</evidence>
<evidence type="ECO:0000256" key="2">
    <source>
        <dbReference type="ARBA" id="ARBA00022448"/>
    </source>
</evidence>
<evidence type="ECO:0000313" key="16">
    <source>
        <dbReference type="Proteomes" id="UP000223777"/>
    </source>
</evidence>
<evidence type="ECO:0000256" key="3">
    <source>
        <dbReference type="ARBA" id="ARBA00022475"/>
    </source>
</evidence>
<keyword evidence="7" id="KW-0645">Protease</keyword>
<dbReference type="SUPFAM" id="SSF52540">
    <property type="entry name" value="P-loop containing nucleoside triphosphate hydrolases"/>
    <property type="match status" value="1"/>
</dbReference>
<dbReference type="Proteomes" id="UP000223777">
    <property type="component" value="Unassembled WGS sequence"/>
</dbReference>
<evidence type="ECO:0000256" key="11">
    <source>
        <dbReference type="SAM" id="Phobius"/>
    </source>
</evidence>
<feature type="transmembrane region" description="Helical" evidence="11">
    <location>
        <begin position="197"/>
        <end position="217"/>
    </location>
</feature>
<feature type="domain" description="ABC transporter" evidence="12">
    <location>
        <begin position="475"/>
        <end position="708"/>
    </location>
</feature>
<dbReference type="GO" id="GO:0006508">
    <property type="term" value="P:proteolysis"/>
    <property type="evidence" value="ECO:0007669"/>
    <property type="project" value="InterPro"/>
</dbReference>
<dbReference type="Gene3D" id="3.40.50.300">
    <property type="entry name" value="P-loop containing nucleotide triphosphate hydrolases"/>
    <property type="match status" value="1"/>
</dbReference>
<proteinExistence type="predicted"/>
<dbReference type="Pfam" id="PF00005">
    <property type="entry name" value="ABC_tran"/>
    <property type="match status" value="1"/>
</dbReference>
<dbReference type="Gene3D" id="3.90.70.10">
    <property type="entry name" value="Cysteine proteinases"/>
    <property type="match status" value="1"/>
</dbReference>
<dbReference type="GO" id="GO:0016887">
    <property type="term" value="F:ATP hydrolysis activity"/>
    <property type="evidence" value="ECO:0007669"/>
    <property type="project" value="InterPro"/>
</dbReference>
<dbReference type="InterPro" id="IPR027417">
    <property type="entry name" value="P-loop_NTPase"/>
</dbReference>
<dbReference type="EMBL" id="NUIL01000013">
    <property type="protein sequence ID" value="PGO30051.1"/>
    <property type="molecule type" value="Genomic_DNA"/>
</dbReference>
<evidence type="ECO:0000256" key="8">
    <source>
        <dbReference type="ARBA" id="ARBA00022840"/>
    </source>
</evidence>
<dbReference type="FunFam" id="3.40.50.300:FF:000299">
    <property type="entry name" value="ABC transporter ATP-binding protein/permease"/>
    <property type="match status" value="1"/>
</dbReference>
<dbReference type="InterPro" id="IPR036640">
    <property type="entry name" value="ABC1_TM_sf"/>
</dbReference>
<keyword evidence="2" id="KW-0813">Transport</keyword>
<feature type="domain" description="ABC transmembrane type-1" evidence="13">
    <location>
        <begin position="163"/>
        <end position="440"/>
    </location>
</feature>
<evidence type="ECO:0000256" key="5">
    <source>
        <dbReference type="ARBA" id="ARBA00022741"/>
    </source>
</evidence>
<dbReference type="RefSeq" id="WP_000473621.1">
    <property type="nucleotide sequence ID" value="NZ_NUIL01000013.1"/>
</dbReference>
<dbReference type="PROSITE" id="PS50929">
    <property type="entry name" value="ABC_TM1F"/>
    <property type="match status" value="1"/>
</dbReference>
<comment type="subcellular location">
    <subcellularLocation>
        <location evidence="1">Cell membrane</location>
        <topology evidence="1">Multi-pass membrane protein</topology>
    </subcellularLocation>
</comment>
<dbReference type="PANTHER" id="PTHR43394:SF1">
    <property type="entry name" value="ATP-BINDING CASSETTE SUB-FAMILY B MEMBER 10, MITOCHONDRIAL"/>
    <property type="match status" value="1"/>
</dbReference>
<dbReference type="GO" id="GO:0005886">
    <property type="term" value="C:plasma membrane"/>
    <property type="evidence" value="ECO:0007669"/>
    <property type="project" value="UniProtKB-SubCell"/>
</dbReference>
<keyword evidence="5" id="KW-0547">Nucleotide-binding</keyword>
<feature type="domain" description="Peptidase C39" evidence="14">
    <location>
        <begin position="11"/>
        <end position="131"/>
    </location>
</feature>
<evidence type="ECO:0000256" key="7">
    <source>
        <dbReference type="ARBA" id="ARBA00022807"/>
    </source>
</evidence>
<organism evidence="15 16">
    <name type="scientific">Bacillus cereus</name>
    <dbReference type="NCBI Taxonomy" id="1396"/>
    <lineage>
        <taxon>Bacteria</taxon>
        <taxon>Bacillati</taxon>
        <taxon>Bacillota</taxon>
        <taxon>Bacilli</taxon>
        <taxon>Bacillales</taxon>
        <taxon>Bacillaceae</taxon>
        <taxon>Bacillus</taxon>
        <taxon>Bacillus cereus group</taxon>
    </lineage>
</organism>
<keyword evidence="9 11" id="KW-1133">Transmembrane helix</keyword>
<dbReference type="InterPro" id="IPR033839">
    <property type="entry name" value="Lacticin_481_peptidase"/>
</dbReference>
<feature type="transmembrane region" description="Helical" evidence="11">
    <location>
        <begin position="382"/>
        <end position="407"/>
    </location>
</feature>
<dbReference type="AlphaFoldDB" id="A0A2A9VH13"/>
<dbReference type="InterPro" id="IPR003593">
    <property type="entry name" value="AAA+_ATPase"/>
</dbReference>
<evidence type="ECO:0000259" key="12">
    <source>
        <dbReference type="PROSITE" id="PS50893"/>
    </source>
</evidence>
<name>A0A2A9VH13_BACCE</name>
<dbReference type="PROSITE" id="PS50893">
    <property type="entry name" value="ABC_TRANSPORTER_2"/>
    <property type="match status" value="1"/>
</dbReference>
<keyword evidence="8" id="KW-0067">ATP-binding</keyword>